<feature type="compositionally biased region" description="Polar residues" evidence="1">
    <location>
        <begin position="172"/>
        <end position="209"/>
    </location>
</feature>
<dbReference type="Proteomes" id="UP000254559">
    <property type="component" value="Unassembled WGS sequence"/>
</dbReference>
<evidence type="ECO:0000313" key="4">
    <source>
        <dbReference type="EMBL" id="SUN61566.1"/>
    </source>
</evidence>
<dbReference type="AlphaFoldDB" id="A0A9X5LW18"/>
<reference evidence="5 7" key="2">
    <citation type="submission" date="2019-05" db="EMBL/GenBank/DDBJ databases">
        <authorList>
            <consortium name="Pathogen Informatics"/>
        </authorList>
    </citation>
    <scope>NUCLEOTIDE SEQUENCE [LARGE SCALE GENOMIC DNA]</scope>
    <source>
        <strain evidence="5 7">NCTC11557</strain>
    </source>
</reference>
<dbReference type="EMBL" id="CABEIY010000008">
    <property type="protein sequence ID" value="VTT27218.1"/>
    <property type="molecule type" value="Genomic_DNA"/>
</dbReference>
<reference evidence="4 6" key="1">
    <citation type="submission" date="2018-06" db="EMBL/GenBank/DDBJ databases">
        <authorList>
            <consortium name="Pathogen Informatics"/>
            <person name="Doyle S."/>
        </authorList>
    </citation>
    <scope>NUCLEOTIDE SEQUENCE [LARGE SCALE GENOMIC DNA]</scope>
    <source>
        <strain evidence="4 6">NCTC11564</strain>
    </source>
</reference>
<keyword evidence="2" id="KW-0812">Transmembrane</keyword>
<keyword evidence="3" id="KW-0732">Signal</keyword>
<keyword evidence="2" id="KW-0472">Membrane</keyword>
<gene>
    <name evidence="5" type="ORF">NCTC11557_02237</name>
    <name evidence="4" type="ORF">NCTC11564_00168</name>
</gene>
<feature type="compositionally biased region" description="Low complexity" evidence="1">
    <location>
        <begin position="156"/>
        <end position="171"/>
    </location>
</feature>
<evidence type="ECO:0000256" key="2">
    <source>
        <dbReference type="SAM" id="Phobius"/>
    </source>
</evidence>
<evidence type="ECO:0000313" key="6">
    <source>
        <dbReference type="Proteomes" id="UP000254559"/>
    </source>
</evidence>
<dbReference type="EMBL" id="UHFO01000001">
    <property type="protein sequence ID" value="SUN61566.1"/>
    <property type="molecule type" value="Genomic_DNA"/>
</dbReference>
<proteinExistence type="predicted"/>
<accession>A0A9X5LW18</accession>
<evidence type="ECO:0000313" key="5">
    <source>
        <dbReference type="EMBL" id="VTT27218.1"/>
    </source>
</evidence>
<dbReference type="RefSeq" id="WP_014611994.1">
    <property type="nucleotide sequence ID" value="NZ_AP023394.1"/>
</dbReference>
<dbReference type="Proteomes" id="UP000339049">
    <property type="component" value="Unassembled WGS sequence"/>
</dbReference>
<evidence type="ECO:0000313" key="7">
    <source>
        <dbReference type="Proteomes" id="UP000339049"/>
    </source>
</evidence>
<organism evidence="4 6">
    <name type="scientific">Streptococcus dysgalactiae subsp. equisimilis</name>
    <name type="common">Streptococcus equisimilis</name>
    <dbReference type="NCBI Taxonomy" id="119602"/>
    <lineage>
        <taxon>Bacteria</taxon>
        <taxon>Bacillati</taxon>
        <taxon>Bacillota</taxon>
        <taxon>Bacilli</taxon>
        <taxon>Lactobacillales</taxon>
        <taxon>Streptococcaceae</taxon>
        <taxon>Streptococcus</taxon>
    </lineage>
</organism>
<protein>
    <submittedName>
        <fullName evidence="4">Hypothetical membrane associated protein</fullName>
    </submittedName>
</protein>
<comment type="caution">
    <text evidence="4">The sequence shown here is derived from an EMBL/GenBank/DDBJ whole genome shotgun (WGS) entry which is preliminary data.</text>
</comment>
<evidence type="ECO:0000256" key="3">
    <source>
        <dbReference type="SAM" id="SignalP"/>
    </source>
</evidence>
<feature type="signal peptide" evidence="3">
    <location>
        <begin position="1"/>
        <end position="31"/>
    </location>
</feature>
<sequence length="261" mass="28028">MTSIKKSLGLISTTLLIASVLSVSSPYAVYAEDSQPDKVTAETKTNQVNVDASMRGNEPYIDATIATEQPVSQSAQATVMLQDANGNTITSWVYTMTPGQRRFTAWFDLTGLKSNDYRVAVSVQDKEAVASGQSTAVHFDQTKAKKSPTSNDKKTTTPNQNNQSTASTTTDGQQSDLASGTNGNANQQITRTTQGNTSQKAASAKVTSGTHEDKNQGTKMLADREEEKTEPKKGFPWLLSGLVAVVALSLFLVIQKVAKRK</sequence>
<feature type="compositionally biased region" description="Basic and acidic residues" evidence="1">
    <location>
        <begin position="210"/>
        <end position="231"/>
    </location>
</feature>
<feature type="region of interest" description="Disordered" evidence="1">
    <location>
        <begin position="128"/>
        <end position="231"/>
    </location>
</feature>
<feature type="chain" id="PRO_5044166968" evidence="3">
    <location>
        <begin position="32"/>
        <end position="261"/>
    </location>
</feature>
<name>A0A9X5LW18_STREQ</name>
<feature type="transmembrane region" description="Helical" evidence="2">
    <location>
        <begin position="234"/>
        <end position="254"/>
    </location>
</feature>
<evidence type="ECO:0000256" key="1">
    <source>
        <dbReference type="SAM" id="MobiDB-lite"/>
    </source>
</evidence>
<keyword evidence="2" id="KW-1133">Transmembrane helix</keyword>